<evidence type="ECO:0000313" key="3">
    <source>
        <dbReference type="Proteomes" id="UP000026915"/>
    </source>
</evidence>
<accession>A0A061EKS3</accession>
<evidence type="ECO:0000313" key="2">
    <source>
        <dbReference type="EMBL" id="EOY04982.1"/>
    </source>
</evidence>
<dbReference type="HOGENOM" id="CLU_2676073_0_0_1"/>
<dbReference type="Proteomes" id="UP000026915">
    <property type="component" value="Chromosome 4"/>
</dbReference>
<sequence length="75" mass="8425">MNVSSVPAITSFKGEMYLSFAISLLAFIYLFLVVLESHWRNKGVSWLPQDCCFPVPLISNKMGLVSDLDVSNVRE</sequence>
<dbReference type="InParanoid" id="A0A061EKS3"/>
<dbReference type="EMBL" id="CM001882">
    <property type="protein sequence ID" value="EOY04982.1"/>
    <property type="molecule type" value="Genomic_DNA"/>
</dbReference>
<keyword evidence="3" id="KW-1185">Reference proteome</keyword>
<proteinExistence type="predicted"/>
<name>A0A061EKS3_THECC</name>
<reference evidence="2 3" key="1">
    <citation type="journal article" date="2013" name="Genome Biol.">
        <title>The genome sequence of the most widely cultivated cacao type and its use to identify candidate genes regulating pod color.</title>
        <authorList>
            <person name="Motamayor J.C."/>
            <person name="Mockaitis K."/>
            <person name="Schmutz J."/>
            <person name="Haiminen N."/>
            <person name="Iii D.L."/>
            <person name="Cornejo O."/>
            <person name="Findley S.D."/>
            <person name="Zheng P."/>
            <person name="Utro F."/>
            <person name="Royaert S."/>
            <person name="Saski C."/>
            <person name="Jenkins J."/>
            <person name="Podicheti R."/>
            <person name="Zhao M."/>
            <person name="Scheffler B.E."/>
            <person name="Stack J.C."/>
            <person name="Feltus F.A."/>
            <person name="Mustiga G.M."/>
            <person name="Amores F."/>
            <person name="Phillips W."/>
            <person name="Marelli J.P."/>
            <person name="May G.D."/>
            <person name="Shapiro H."/>
            <person name="Ma J."/>
            <person name="Bustamante C.D."/>
            <person name="Schnell R.J."/>
            <person name="Main D."/>
            <person name="Gilbert D."/>
            <person name="Parida L."/>
            <person name="Kuhn D.N."/>
        </authorList>
    </citation>
    <scope>NUCLEOTIDE SEQUENCE [LARGE SCALE GENOMIC DNA]</scope>
    <source>
        <strain evidence="3">cv. Matina 1-6</strain>
    </source>
</reference>
<keyword evidence="1" id="KW-0812">Transmembrane</keyword>
<gene>
    <name evidence="2" type="ORF">TCM_020114</name>
</gene>
<organism evidence="2 3">
    <name type="scientific">Theobroma cacao</name>
    <name type="common">Cacao</name>
    <name type="synonym">Cocoa</name>
    <dbReference type="NCBI Taxonomy" id="3641"/>
    <lineage>
        <taxon>Eukaryota</taxon>
        <taxon>Viridiplantae</taxon>
        <taxon>Streptophyta</taxon>
        <taxon>Embryophyta</taxon>
        <taxon>Tracheophyta</taxon>
        <taxon>Spermatophyta</taxon>
        <taxon>Magnoliopsida</taxon>
        <taxon>eudicotyledons</taxon>
        <taxon>Gunneridae</taxon>
        <taxon>Pentapetalae</taxon>
        <taxon>rosids</taxon>
        <taxon>malvids</taxon>
        <taxon>Malvales</taxon>
        <taxon>Malvaceae</taxon>
        <taxon>Byttnerioideae</taxon>
        <taxon>Theobroma</taxon>
    </lineage>
</organism>
<keyword evidence="1" id="KW-1133">Transmembrane helix</keyword>
<dbReference type="OMA" id="ESHWRNK"/>
<evidence type="ECO:0000256" key="1">
    <source>
        <dbReference type="SAM" id="Phobius"/>
    </source>
</evidence>
<feature type="transmembrane region" description="Helical" evidence="1">
    <location>
        <begin position="16"/>
        <end position="35"/>
    </location>
</feature>
<dbReference type="AlphaFoldDB" id="A0A061EKS3"/>
<protein>
    <submittedName>
        <fullName evidence="2">Uncharacterized protein</fullName>
    </submittedName>
</protein>
<keyword evidence="1" id="KW-0472">Membrane</keyword>
<dbReference type="Gramene" id="EOY04982">
    <property type="protein sequence ID" value="EOY04982"/>
    <property type="gene ID" value="TCM_020114"/>
</dbReference>